<dbReference type="EMBL" id="VUJU01006985">
    <property type="protein sequence ID" value="KAF0747032.1"/>
    <property type="molecule type" value="Genomic_DNA"/>
</dbReference>
<comment type="caution">
    <text evidence="1">The sequence shown here is derived from an EMBL/GenBank/DDBJ whole genome shotgun (WGS) entry which is preliminary data.</text>
</comment>
<reference evidence="1 2" key="1">
    <citation type="submission" date="2019-08" db="EMBL/GenBank/DDBJ databases">
        <title>Whole genome of Aphis craccivora.</title>
        <authorList>
            <person name="Voronova N.V."/>
            <person name="Shulinski R.S."/>
            <person name="Bandarenka Y.V."/>
            <person name="Zhorov D.G."/>
            <person name="Warner D."/>
        </authorList>
    </citation>
    <scope>NUCLEOTIDE SEQUENCE [LARGE SCALE GENOMIC DNA]</scope>
    <source>
        <strain evidence="1">180601</strain>
        <tissue evidence="1">Whole Body</tissue>
    </source>
</reference>
<organism evidence="1 2">
    <name type="scientific">Aphis craccivora</name>
    <name type="common">Cowpea aphid</name>
    <dbReference type="NCBI Taxonomy" id="307492"/>
    <lineage>
        <taxon>Eukaryota</taxon>
        <taxon>Metazoa</taxon>
        <taxon>Ecdysozoa</taxon>
        <taxon>Arthropoda</taxon>
        <taxon>Hexapoda</taxon>
        <taxon>Insecta</taxon>
        <taxon>Pterygota</taxon>
        <taxon>Neoptera</taxon>
        <taxon>Paraneoptera</taxon>
        <taxon>Hemiptera</taxon>
        <taxon>Sternorrhyncha</taxon>
        <taxon>Aphidomorpha</taxon>
        <taxon>Aphidoidea</taxon>
        <taxon>Aphididae</taxon>
        <taxon>Aphidini</taxon>
        <taxon>Aphis</taxon>
        <taxon>Aphis</taxon>
    </lineage>
</organism>
<accession>A0A6G0Y0K8</accession>
<keyword evidence="2" id="KW-1185">Reference proteome</keyword>
<dbReference type="SUPFAM" id="SSF57903">
    <property type="entry name" value="FYVE/PHD zinc finger"/>
    <property type="match status" value="1"/>
</dbReference>
<dbReference type="OrthoDB" id="4327074at2759"/>
<dbReference type="AlphaFoldDB" id="A0A6G0Y0K8"/>
<protein>
    <submittedName>
        <fullName evidence="1">DDE-1 domain-containing protein</fullName>
    </submittedName>
</protein>
<name>A0A6G0Y0K8_APHCR</name>
<dbReference type="Proteomes" id="UP000478052">
    <property type="component" value="Unassembled WGS sequence"/>
</dbReference>
<dbReference type="Gene3D" id="3.30.40.10">
    <property type="entry name" value="Zinc/RING finger domain, C3HC4 (zinc finger)"/>
    <property type="match status" value="1"/>
</dbReference>
<evidence type="ECO:0000313" key="2">
    <source>
        <dbReference type="Proteomes" id="UP000478052"/>
    </source>
</evidence>
<dbReference type="InterPro" id="IPR011011">
    <property type="entry name" value="Znf_FYVE_PHD"/>
</dbReference>
<gene>
    <name evidence="1" type="ORF">FWK35_00019447</name>
</gene>
<proteinExistence type="predicted"/>
<dbReference type="InterPro" id="IPR013083">
    <property type="entry name" value="Znf_RING/FYVE/PHD"/>
</dbReference>
<sequence length="363" mass="40875">MSKIYNLDETGITTAQNPGKIAAQKEKKQVGAITSSERGTLVTMCLAESDQGTSNISGWMKGDQFLEFMQHSVNHVRPTQEKRENGVVLLSFPPHCSHKFQPLDRSVFGPFKKLINQEMDSWMKNNPGKRFTIYDLPSVTSNALVNAATSKNIMNSFSVSGVWSFNRNVFDDDEYAPSTVTNIVLDSTDHMQPNETSNNTETVITNIITGTLSQVPITISPESIRSYPKAQLAKKLVKKGGRKKRTTKILTDTPEKNEIEQNANKKKNNIAKRKLLYTEARKNKRTSKATKKKKNKIVDESDEDDDAFCTVCSELYSKSKSGESWIQCHRSKLWSHEACTKNNFTVFYICDNCEADDILPLIL</sequence>
<evidence type="ECO:0000313" key="1">
    <source>
        <dbReference type="EMBL" id="KAF0747032.1"/>
    </source>
</evidence>